<feature type="signal peptide" evidence="1">
    <location>
        <begin position="1"/>
        <end position="34"/>
    </location>
</feature>
<evidence type="ECO:0000313" key="2">
    <source>
        <dbReference type="EMBL" id="MPC95749.1"/>
    </source>
</evidence>
<sequence length="107" mass="11888">MPGTVIPRPAHHNCSFSLLRFSCLVLRATMLCRSLPPQPPSLRLFPARNPLGLLHQDTNTLTRSPLTLLSFACSFDRLSDTMHQDLHDFSSRFSLITGDTCSGGDVY</sequence>
<accession>A0A5B7JLT6</accession>
<organism evidence="2 3">
    <name type="scientific">Portunus trituberculatus</name>
    <name type="common">Swimming crab</name>
    <name type="synonym">Neptunus trituberculatus</name>
    <dbReference type="NCBI Taxonomy" id="210409"/>
    <lineage>
        <taxon>Eukaryota</taxon>
        <taxon>Metazoa</taxon>
        <taxon>Ecdysozoa</taxon>
        <taxon>Arthropoda</taxon>
        <taxon>Crustacea</taxon>
        <taxon>Multicrustacea</taxon>
        <taxon>Malacostraca</taxon>
        <taxon>Eumalacostraca</taxon>
        <taxon>Eucarida</taxon>
        <taxon>Decapoda</taxon>
        <taxon>Pleocyemata</taxon>
        <taxon>Brachyura</taxon>
        <taxon>Eubrachyura</taxon>
        <taxon>Portunoidea</taxon>
        <taxon>Portunidae</taxon>
        <taxon>Portuninae</taxon>
        <taxon>Portunus</taxon>
    </lineage>
</organism>
<evidence type="ECO:0000313" key="3">
    <source>
        <dbReference type="Proteomes" id="UP000324222"/>
    </source>
</evidence>
<keyword evidence="3" id="KW-1185">Reference proteome</keyword>
<dbReference type="Proteomes" id="UP000324222">
    <property type="component" value="Unassembled WGS sequence"/>
</dbReference>
<dbReference type="EMBL" id="VSRR010103382">
    <property type="protein sequence ID" value="MPC95749.1"/>
    <property type="molecule type" value="Genomic_DNA"/>
</dbReference>
<proteinExistence type="predicted"/>
<comment type="caution">
    <text evidence="2">The sequence shown here is derived from an EMBL/GenBank/DDBJ whole genome shotgun (WGS) entry which is preliminary data.</text>
</comment>
<dbReference type="AlphaFoldDB" id="A0A5B7JLT6"/>
<feature type="chain" id="PRO_5023087557" evidence="1">
    <location>
        <begin position="35"/>
        <end position="107"/>
    </location>
</feature>
<evidence type="ECO:0000256" key="1">
    <source>
        <dbReference type="SAM" id="SignalP"/>
    </source>
</evidence>
<name>A0A5B7JLT6_PORTR</name>
<reference evidence="2 3" key="1">
    <citation type="submission" date="2019-05" db="EMBL/GenBank/DDBJ databases">
        <title>Another draft genome of Portunus trituberculatus and its Hox gene families provides insights of decapod evolution.</title>
        <authorList>
            <person name="Jeong J.-H."/>
            <person name="Song I."/>
            <person name="Kim S."/>
            <person name="Choi T."/>
            <person name="Kim D."/>
            <person name="Ryu S."/>
            <person name="Kim W."/>
        </authorList>
    </citation>
    <scope>NUCLEOTIDE SEQUENCE [LARGE SCALE GENOMIC DNA]</scope>
    <source>
        <tissue evidence="2">Muscle</tissue>
    </source>
</reference>
<keyword evidence="1" id="KW-0732">Signal</keyword>
<protein>
    <submittedName>
        <fullName evidence="2">Uncharacterized protein</fullName>
    </submittedName>
</protein>
<gene>
    <name evidence="2" type="ORF">E2C01_090974</name>
</gene>